<dbReference type="InterPro" id="IPR023296">
    <property type="entry name" value="Glyco_hydro_beta-prop_sf"/>
</dbReference>
<dbReference type="CDD" id="cd18608">
    <property type="entry name" value="GH43_F5-8_typeC-like"/>
    <property type="match status" value="1"/>
</dbReference>
<dbReference type="AlphaFoldDB" id="I8YMT7"/>
<dbReference type="SUPFAM" id="SSF49785">
    <property type="entry name" value="Galactose-binding domain-like"/>
    <property type="match status" value="1"/>
</dbReference>
<dbReference type="Proteomes" id="UP000005150">
    <property type="component" value="Unassembled WGS sequence"/>
</dbReference>
<evidence type="ECO:0000256" key="6">
    <source>
        <dbReference type="PIRSR" id="PIRSR606710-2"/>
    </source>
</evidence>
<keyword evidence="2" id="KW-0624">Polysaccharide degradation</keyword>
<name>I8YMT7_9BACE</name>
<dbReference type="RefSeq" id="WP_007480012.1">
    <property type="nucleotide sequence ID" value="NZ_JH724307.1"/>
</dbReference>
<keyword evidence="2" id="KW-0858">Xylan degradation</keyword>
<dbReference type="Gene3D" id="2.60.120.260">
    <property type="entry name" value="Galactose-binding domain-like"/>
    <property type="match status" value="3"/>
</dbReference>
<dbReference type="Pfam" id="PF00754">
    <property type="entry name" value="F5_F8_type_C"/>
    <property type="match status" value="1"/>
</dbReference>
<keyword evidence="3" id="KW-0378">Hydrolase</keyword>
<comment type="similarity">
    <text evidence="1">Belongs to the glycosyl hydrolase 43 family.</text>
</comment>
<dbReference type="InterPro" id="IPR008979">
    <property type="entry name" value="Galactose-bd-like_sf"/>
</dbReference>
<keyword evidence="4" id="KW-0119">Carbohydrate metabolism</keyword>
<dbReference type="HOGENOM" id="CLU_331128_0_0_10"/>
<evidence type="ECO:0000256" key="3">
    <source>
        <dbReference type="ARBA" id="ARBA00022801"/>
    </source>
</evidence>
<dbReference type="SUPFAM" id="SSF75005">
    <property type="entry name" value="Arabinanase/levansucrase/invertase"/>
    <property type="match status" value="1"/>
</dbReference>
<evidence type="ECO:0000256" key="1">
    <source>
        <dbReference type="ARBA" id="ARBA00009865"/>
    </source>
</evidence>
<accession>I8YMT7</accession>
<organism evidence="10 11">
    <name type="scientific">Bacteroides salyersiae CL02T12C01</name>
    <dbReference type="NCBI Taxonomy" id="997887"/>
    <lineage>
        <taxon>Bacteria</taxon>
        <taxon>Pseudomonadati</taxon>
        <taxon>Bacteroidota</taxon>
        <taxon>Bacteroidia</taxon>
        <taxon>Bacteroidales</taxon>
        <taxon>Bacteroidaceae</taxon>
        <taxon>Bacteroides</taxon>
    </lineage>
</organism>
<dbReference type="EMBL" id="AGXV01000025">
    <property type="protein sequence ID" value="EIY64440.1"/>
    <property type="molecule type" value="Genomic_DNA"/>
</dbReference>
<gene>
    <name evidence="10" type="ORF">HMPREF1071_02085</name>
</gene>
<evidence type="ECO:0000256" key="2">
    <source>
        <dbReference type="ARBA" id="ARBA00022651"/>
    </source>
</evidence>
<keyword evidence="11" id="KW-1185">Reference proteome</keyword>
<dbReference type="InterPro" id="IPR000421">
    <property type="entry name" value="FA58C"/>
</dbReference>
<dbReference type="PATRIC" id="fig|997887.3.peg.2182"/>
<proteinExistence type="inferred from homology"/>
<evidence type="ECO:0000256" key="4">
    <source>
        <dbReference type="ARBA" id="ARBA00023277"/>
    </source>
</evidence>
<keyword evidence="8" id="KW-0732">Signal</keyword>
<dbReference type="GeneID" id="93114690"/>
<protein>
    <recommendedName>
        <fullName evidence="9">F5/8 type C domain-containing protein</fullName>
    </recommendedName>
</protein>
<dbReference type="PANTHER" id="PTHR43772">
    <property type="entry name" value="ENDO-1,4-BETA-XYLANASE"/>
    <property type="match status" value="1"/>
</dbReference>
<keyword evidence="5" id="KW-0326">Glycosidase</keyword>
<dbReference type="Pfam" id="PF04616">
    <property type="entry name" value="Glyco_hydro_43"/>
    <property type="match status" value="1"/>
</dbReference>
<evidence type="ECO:0000313" key="10">
    <source>
        <dbReference type="EMBL" id="EIY64440.1"/>
    </source>
</evidence>
<reference evidence="10 11" key="1">
    <citation type="submission" date="2012-02" db="EMBL/GenBank/DDBJ databases">
        <title>The Genome Sequence of Bacteroides salyersiae CL02T12C01.</title>
        <authorList>
            <consortium name="The Broad Institute Genome Sequencing Platform"/>
            <person name="Earl A."/>
            <person name="Ward D."/>
            <person name="Feldgarden M."/>
            <person name="Gevers D."/>
            <person name="Zitomersky N.L."/>
            <person name="Coyne M.J."/>
            <person name="Comstock L.E."/>
            <person name="Young S.K."/>
            <person name="Zeng Q."/>
            <person name="Gargeya S."/>
            <person name="Fitzgerald M."/>
            <person name="Haas B."/>
            <person name="Abouelleil A."/>
            <person name="Alvarado L."/>
            <person name="Arachchi H.M."/>
            <person name="Berlin A."/>
            <person name="Chapman S.B."/>
            <person name="Gearin G."/>
            <person name="Goldberg J."/>
            <person name="Griggs A."/>
            <person name="Gujja S."/>
            <person name="Hansen M."/>
            <person name="Heiman D."/>
            <person name="Howarth C."/>
            <person name="Larimer J."/>
            <person name="Lui A."/>
            <person name="MacDonald P.J.P."/>
            <person name="McCowen C."/>
            <person name="Montmayeur A."/>
            <person name="Murphy C."/>
            <person name="Neiman D."/>
            <person name="Pearson M."/>
            <person name="Priest M."/>
            <person name="Roberts A."/>
            <person name="Saif S."/>
            <person name="Shea T."/>
            <person name="Sisk P."/>
            <person name="Stolte C."/>
            <person name="Sykes S."/>
            <person name="Wortman J."/>
            <person name="Nusbaum C."/>
            <person name="Birren B."/>
        </authorList>
    </citation>
    <scope>NUCLEOTIDE SEQUENCE [LARGE SCALE GENOMIC DNA]</scope>
    <source>
        <strain evidence="10 11">CL02T12C01</strain>
    </source>
</reference>
<dbReference type="InterPro" id="IPR052176">
    <property type="entry name" value="Glycosyl_Hydrlase_43_Enz"/>
</dbReference>
<evidence type="ECO:0000259" key="9">
    <source>
        <dbReference type="PROSITE" id="PS50022"/>
    </source>
</evidence>
<dbReference type="PROSITE" id="PS50022">
    <property type="entry name" value="FA58C_3"/>
    <property type="match status" value="1"/>
</dbReference>
<dbReference type="GO" id="GO:0004553">
    <property type="term" value="F:hydrolase activity, hydrolyzing O-glycosyl compounds"/>
    <property type="evidence" value="ECO:0007669"/>
    <property type="project" value="InterPro"/>
</dbReference>
<dbReference type="Pfam" id="PF07532">
    <property type="entry name" value="Big_4"/>
    <property type="match status" value="1"/>
</dbReference>
<evidence type="ECO:0000256" key="7">
    <source>
        <dbReference type="SAM" id="MobiDB-lite"/>
    </source>
</evidence>
<dbReference type="Gene3D" id="2.115.10.20">
    <property type="entry name" value="Glycosyl hydrolase domain, family 43"/>
    <property type="match status" value="1"/>
</dbReference>
<evidence type="ECO:0000256" key="8">
    <source>
        <dbReference type="SAM" id="SignalP"/>
    </source>
</evidence>
<dbReference type="GO" id="GO:0045493">
    <property type="term" value="P:xylan catabolic process"/>
    <property type="evidence" value="ECO:0007669"/>
    <property type="project" value="UniProtKB-KW"/>
</dbReference>
<comment type="caution">
    <text evidence="10">The sequence shown here is derived from an EMBL/GenBank/DDBJ whole genome shotgun (WGS) entry which is preliminary data.</text>
</comment>
<evidence type="ECO:0000256" key="5">
    <source>
        <dbReference type="ARBA" id="ARBA00023295"/>
    </source>
</evidence>
<feature type="signal peptide" evidence="8">
    <location>
        <begin position="1"/>
        <end position="26"/>
    </location>
</feature>
<feature type="domain" description="F5/8 type C" evidence="9">
    <location>
        <begin position="482"/>
        <end position="600"/>
    </location>
</feature>
<feature type="region of interest" description="Disordered" evidence="7">
    <location>
        <begin position="141"/>
        <end position="161"/>
    </location>
</feature>
<dbReference type="OrthoDB" id="3308423at2"/>
<dbReference type="InterPro" id="IPR006710">
    <property type="entry name" value="Glyco_hydro_43"/>
</dbReference>
<evidence type="ECO:0000313" key="11">
    <source>
        <dbReference type="Proteomes" id="UP000005150"/>
    </source>
</evidence>
<sequence>MKKSFCISIGPVYLLLGLLIHLHAYAAPGKGADQRTIEAFTKLLKVEVPYGFVIENNETEGYLPSHIEAILNDGTKQSVPVVWNRGTFEGDQRPASFYRSHKPGVYEIYGTPLIDDTSHPDLTNPQNLKAVLQVNVGPYNGARPENRKLPPPADVSTSPWDKGAGNPLVPGYFADTHLLIHNGVYYFYSSTDQYVKFFADNGPFGVWKSKDFVNWEFKTFTYPDQFPSNDNWLWAPMAIQGPDGKFYLYYQRDITGTHVAVSDSPEGPWKAVRGAGLNDNADAIHTKAAWNYKGMHDADVFRDDDGKYYLTFNGPGQKGISSVIYVGELITDPADADYMCGFVKEPTIVMTKDGDGEHASEAASLYKKDGIYYLTYSEMGGEYYNTVYRMSTNIYGPYGEDFHIAQPAPSRQLRGPGHGMIFTNTDGNVYLLHHRQGYSQNITPYNPVNESGRQVGIEQLTFNANGTIQEVIPSYDGVKNKYMSPKLDWEENLSAAYDVTATASENSELATLAFDQNNVTQWVANSLAGEEQWLCADLGAVKEINRTEVFVEFPTRYYEYRIEYSKDGKRWENYADHRNSRDRNSPKKDEKRVKARYMKLFIGNIEGDHRIHDGKPVEDKVRACIFEFNIYGPGENYYVSKFKKGKDRVSLKFKGTQIRLYGDKKSAWGKETVYIDGVKQNQPADFTARTGNISNALVYASPALSYGKHTIEVEGAACTFTLKNAEIINHGPAPQLVATVDDAVTQGEHRFIYTGEHWKTVSDDPEAHKRTLHSSTRQSDYAEFTFVGNQVELYGRIGTGDKAYISIDGSPYEYFKVRFDNNEVIDQYKVYQSPMLPYGRHTIKITTRGDQNKMHLDFAKVYKKR</sequence>
<dbReference type="PANTHER" id="PTHR43772:SF2">
    <property type="entry name" value="PUTATIVE (AFU_ORTHOLOGUE AFUA_2G04480)-RELATED"/>
    <property type="match status" value="1"/>
</dbReference>
<dbReference type="InterPro" id="IPR011081">
    <property type="entry name" value="Big_4"/>
</dbReference>
<feature type="site" description="Important for catalytic activity, responsible for pKa modulation of the active site Glu and correct orientation of both the proton donor and substrate" evidence="6">
    <location>
        <position position="297"/>
    </location>
</feature>
<feature type="chain" id="PRO_5003717396" description="F5/8 type C domain-containing protein" evidence="8">
    <location>
        <begin position="27"/>
        <end position="865"/>
    </location>
</feature>